<dbReference type="PANTHER" id="PTHR45698">
    <property type="entry name" value="TRACE AMINE-ASSOCIATED RECEPTOR 19N-RELATED"/>
    <property type="match status" value="1"/>
</dbReference>
<dbReference type="OMA" id="AGRLYCI"/>
<dbReference type="PROSITE" id="PS50262">
    <property type="entry name" value="G_PROTEIN_RECEP_F1_2"/>
    <property type="match status" value="1"/>
</dbReference>
<dbReference type="InterPro" id="IPR000276">
    <property type="entry name" value="GPCR_Rhodpsn"/>
</dbReference>
<dbReference type="AlphaFoldDB" id="A0A7M7G182"/>
<evidence type="ECO:0000256" key="1">
    <source>
        <dbReference type="ARBA" id="ARBA00004370"/>
    </source>
</evidence>
<feature type="domain" description="G-protein coupled receptors family 1 profile" evidence="6">
    <location>
        <begin position="1"/>
        <end position="198"/>
    </location>
</feature>
<dbReference type="SUPFAM" id="SSF81321">
    <property type="entry name" value="Family A G protein-coupled receptor-like"/>
    <property type="match status" value="1"/>
</dbReference>
<reference evidence="7" key="2">
    <citation type="submission" date="2021-01" db="UniProtKB">
        <authorList>
            <consortium name="EnsemblMetazoa"/>
        </authorList>
    </citation>
    <scope>IDENTIFICATION</scope>
</reference>
<keyword evidence="2 5" id="KW-0812">Transmembrane</keyword>
<dbReference type="InterPro" id="IPR017452">
    <property type="entry name" value="GPCR_Rhodpsn_7TM"/>
</dbReference>
<dbReference type="RefSeq" id="XP_001197211.2">
    <property type="nucleotide sequence ID" value="XM_001197211.3"/>
</dbReference>
<dbReference type="GO" id="GO:0004930">
    <property type="term" value="F:G protein-coupled receptor activity"/>
    <property type="evidence" value="ECO:0007669"/>
    <property type="project" value="InterPro"/>
</dbReference>
<sequence>MKWMLITVSSYQLVIICFDRFFAVVYPLTFNRMVTKRRVYICTSLVWLTFMTAGSRDIFIFKVDDITGRCVRQRFSPEGDMAFAAYFVCLRIGVPTFLILLTQLLIAKKLHQEAQHFSKILTEGSVTAKPSNHLTARTRVLKMMLIVIIVFIICWAPSQIAFFCANMGFIARSYLGSPLQRSLITMAFFNSCLNPFIYTARNPQFRTALKGIFICSRASHDPVFEHKLVETSSSAPVTAPVSLSSV</sequence>
<dbReference type="Pfam" id="PF00001">
    <property type="entry name" value="7tm_1"/>
    <property type="match status" value="1"/>
</dbReference>
<accession>A0A7M7G182</accession>
<feature type="transmembrane region" description="Helical" evidence="5">
    <location>
        <begin position="40"/>
        <end position="61"/>
    </location>
</feature>
<keyword evidence="8" id="KW-1185">Reference proteome</keyword>
<dbReference type="PRINTS" id="PR00237">
    <property type="entry name" value="GPCRRHODOPSN"/>
</dbReference>
<organism evidence="7 8">
    <name type="scientific">Strongylocentrotus purpuratus</name>
    <name type="common">Purple sea urchin</name>
    <dbReference type="NCBI Taxonomy" id="7668"/>
    <lineage>
        <taxon>Eukaryota</taxon>
        <taxon>Metazoa</taxon>
        <taxon>Echinodermata</taxon>
        <taxon>Eleutherozoa</taxon>
        <taxon>Echinozoa</taxon>
        <taxon>Echinoidea</taxon>
        <taxon>Euechinoidea</taxon>
        <taxon>Echinacea</taxon>
        <taxon>Camarodonta</taxon>
        <taxon>Echinidea</taxon>
        <taxon>Strongylocentrotidae</taxon>
        <taxon>Strongylocentrotus</taxon>
    </lineage>
</organism>
<dbReference type="EnsemblMetazoa" id="XM_001197211">
    <property type="protein sequence ID" value="XP_001197211"/>
    <property type="gene ID" value="LOC757007"/>
</dbReference>
<feature type="transmembrane region" description="Helical" evidence="5">
    <location>
        <begin position="183"/>
        <end position="200"/>
    </location>
</feature>
<dbReference type="Gene3D" id="1.20.1070.10">
    <property type="entry name" value="Rhodopsin 7-helix transmembrane proteins"/>
    <property type="match status" value="1"/>
</dbReference>
<dbReference type="CDD" id="cd00637">
    <property type="entry name" value="7tm_classA_rhodopsin-like"/>
    <property type="match status" value="1"/>
</dbReference>
<evidence type="ECO:0000256" key="2">
    <source>
        <dbReference type="ARBA" id="ARBA00022692"/>
    </source>
</evidence>
<evidence type="ECO:0000256" key="5">
    <source>
        <dbReference type="SAM" id="Phobius"/>
    </source>
</evidence>
<proteinExistence type="predicted"/>
<feature type="transmembrane region" description="Helical" evidence="5">
    <location>
        <begin position="6"/>
        <end position="28"/>
    </location>
</feature>
<dbReference type="GeneID" id="757007"/>
<evidence type="ECO:0000256" key="3">
    <source>
        <dbReference type="ARBA" id="ARBA00022989"/>
    </source>
</evidence>
<dbReference type="KEGG" id="spu:757007"/>
<comment type="subcellular location">
    <subcellularLocation>
        <location evidence="1">Membrane</location>
    </subcellularLocation>
</comment>
<dbReference type="InParanoid" id="A0A7M7G182"/>
<protein>
    <recommendedName>
        <fullName evidence="6">G-protein coupled receptors family 1 profile domain-containing protein</fullName>
    </recommendedName>
</protein>
<feature type="transmembrane region" description="Helical" evidence="5">
    <location>
        <begin position="81"/>
        <end position="106"/>
    </location>
</feature>
<evidence type="ECO:0000259" key="6">
    <source>
        <dbReference type="PROSITE" id="PS50262"/>
    </source>
</evidence>
<reference evidence="8" key="1">
    <citation type="submission" date="2015-02" db="EMBL/GenBank/DDBJ databases">
        <title>Genome sequencing for Strongylocentrotus purpuratus.</title>
        <authorList>
            <person name="Murali S."/>
            <person name="Liu Y."/>
            <person name="Vee V."/>
            <person name="English A."/>
            <person name="Wang M."/>
            <person name="Skinner E."/>
            <person name="Han Y."/>
            <person name="Muzny D.M."/>
            <person name="Worley K.C."/>
            <person name="Gibbs R.A."/>
        </authorList>
    </citation>
    <scope>NUCLEOTIDE SEQUENCE</scope>
</reference>
<dbReference type="Proteomes" id="UP000007110">
    <property type="component" value="Unassembled WGS sequence"/>
</dbReference>
<name>A0A7M7G182_STRPU</name>
<keyword evidence="3 5" id="KW-1133">Transmembrane helix</keyword>
<evidence type="ECO:0000313" key="8">
    <source>
        <dbReference type="Proteomes" id="UP000007110"/>
    </source>
</evidence>
<feature type="transmembrane region" description="Helical" evidence="5">
    <location>
        <begin position="145"/>
        <end position="171"/>
    </location>
</feature>
<evidence type="ECO:0000256" key="4">
    <source>
        <dbReference type="ARBA" id="ARBA00023136"/>
    </source>
</evidence>
<evidence type="ECO:0000313" key="7">
    <source>
        <dbReference type="EnsemblMetazoa" id="XP_001197211"/>
    </source>
</evidence>
<dbReference type="GO" id="GO:0016020">
    <property type="term" value="C:membrane"/>
    <property type="evidence" value="ECO:0007669"/>
    <property type="project" value="UniProtKB-SubCell"/>
</dbReference>
<dbReference type="OrthoDB" id="10042731at2759"/>
<dbReference type="PANTHER" id="PTHR45698:SF1">
    <property type="entry name" value="TRACE AMINE-ASSOCIATED RECEPTOR 13C-LIKE"/>
    <property type="match status" value="1"/>
</dbReference>
<keyword evidence="4 5" id="KW-0472">Membrane</keyword>